<dbReference type="GO" id="GO:0016020">
    <property type="term" value="C:membrane"/>
    <property type="evidence" value="ECO:0007669"/>
    <property type="project" value="UniProtKB-SubCell"/>
</dbReference>
<reference evidence="8 9" key="1">
    <citation type="journal article" date="2024" name="Ann. Entomol. Soc. Am.">
        <title>Genomic analyses of the southern and eastern yellowjacket wasps (Hymenoptera: Vespidae) reveal evolutionary signatures of social life.</title>
        <authorList>
            <person name="Catto M.A."/>
            <person name="Caine P.B."/>
            <person name="Orr S.E."/>
            <person name="Hunt B.G."/>
            <person name="Goodisman M.A.D."/>
        </authorList>
    </citation>
    <scope>NUCLEOTIDE SEQUENCE [LARGE SCALE GENOMIC DNA]</scope>
    <source>
        <strain evidence="8">233</strain>
        <tissue evidence="8">Head and thorax</tissue>
    </source>
</reference>
<organism evidence="8 9">
    <name type="scientific">Vespula squamosa</name>
    <name type="common">Southern yellow jacket</name>
    <name type="synonym">Wasp</name>
    <dbReference type="NCBI Taxonomy" id="30214"/>
    <lineage>
        <taxon>Eukaryota</taxon>
        <taxon>Metazoa</taxon>
        <taxon>Ecdysozoa</taxon>
        <taxon>Arthropoda</taxon>
        <taxon>Hexapoda</taxon>
        <taxon>Insecta</taxon>
        <taxon>Pterygota</taxon>
        <taxon>Neoptera</taxon>
        <taxon>Endopterygota</taxon>
        <taxon>Hymenoptera</taxon>
        <taxon>Apocrita</taxon>
        <taxon>Aculeata</taxon>
        <taxon>Vespoidea</taxon>
        <taxon>Vespidae</taxon>
        <taxon>Vespinae</taxon>
        <taxon>Vespula</taxon>
    </lineage>
</organism>
<feature type="domain" description="MSP" evidence="7">
    <location>
        <begin position="4"/>
        <end position="140"/>
    </location>
</feature>
<evidence type="ECO:0000256" key="1">
    <source>
        <dbReference type="ARBA" id="ARBA00004141"/>
    </source>
</evidence>
<evidence type="ECO:0000256" key="3">
    <source>
        <dbReference type="ARBA" id="ARBA00022989"/>
    </source>
</evidence>
<dbReference type="AlphaFoldDB" id="A0ABD2A4R0"/>
<dbReference type="InterPro" id="IPR000535">
    <property type="entry name" value="MSP_dom"/>
</dbReference>
<keyword evidence="2 6" id="KW-0812">Transmembrane</keyword>
<comment type="subcellular location">
    <subcellularLocation>
        <location evidence="1">Membrane</location>
        <topology evidence="1">Multi-pass membrane protein</topology>
    </subcellularLocation>
</comment>
<dbReference type="SUPFAM" id="SSF49354">
    <property type="entry name" value="PapD-like"/>
    <property type="match status" value="1"/>
</dbReference>
<gene>
    <name evidence="8" type="ORF">V1478_015307</name>
</gene>
<evidence type="ECO:0000259" key="7">
    <source>
        <dbReference type="PROSITE" id="PS50202"/>
    </source>
</evidence>
<dbReference type="InterPro" id="IPR008962">
    <property type="entry name" value="PapD-like_sf"/>
</dbReference>
<dbReference type="Proteomes" id="UP001607302">
    <property type="component" value="Unassembled WGS sequence"/>
</dbReference>
<keyword evidence="9" id="KW-1185">Reference proteome</keyword>
<proteinExistence type="predicted"/>
<comment type="caution">
    <text evidence="8">The sequence shown here is derived from an EMBL/GenBank/DDBJ whole genome shotgun (WGS) entry which is preliminary data.</text>
</comment>
<dbReference type="Pfam" id="PF00635">
    <property type="entry name" value="Motile_Sperm"/>
    <property type="match status" value="1"/>
</dbReference>
<evidence type="ECO:0000256" key="6">
    <source>
        <dbReference type="SAM" id="Phobius"/>
    </source>
</evidence>
<dbReference type="Gene3D" id="2.60.40.10">
    <property type="entry name" value="Immunoglobulins"/>
    <property type="match status" value="1"/>
</dbReference>
<dbReference type="EMBL" id="JAUDFV010000155">
    <property type="protein sequence ID" value="KAL2715609.1"/>
    <property type="molecule type" value="Genomic_DNA"/>
</dbReference>
<accession>A0ABD2A4R0</accession>
<evidence type="ECO:0000256" key="4">
    <source>
        <dbReference type="ARBA" id="ARBA00023136"/>
    </source>
</evidence>
<keyword evidence="3 6" id="KW-1133">Transmembrane helix</keyword>
<evidence type="ECO:0000256" key="2">
    <source>
        <dbReference type="ARBA" id="ARBA00022692"/>
    </source>
</evidence>
<dbReference type="PROSITE" id="PS50202">
    <property type="entry name" value="MSP"/>
    <property type="match status" value="1"/>
</dbReference>
<evidence type="ECO:0000256" key="5">
    <source>
        <dbReference type="ARBA" id="ARBA00070425"/>
    </source>
</evidence>
<dbReference type="InterPro" id="IPR013783">
    <property type="entry name" value="Ig-like_fold"/>
</dbReference>
<name>A0ABD2A4R0_VESSQ</name>
<dbReference type="InterPro" id="IPR039283">
    <property type="entry name" value="MOSPD1/3"/>
</dbReference>
<evidence type="ECO:0000313" key="8">
    <source>
        <dbReference type="EMBL" id="KAL2715609.1"/>
    </source>
</evidence>
<keyword evidence="4 6" id="KW-0472">Membrane</keyword>
<feature type="transmembrane region" description="Helical" evidence="6">
    <location>
        <begin position="227"/>
        <end position="246"/>
    </location>
</feature>
<dbReference type="FunFam" id="2.60.40.10:FF:000676">
    <property type="entry name" value="motile sperm domain-containing protein 3"/>
    <property type="match status" value="1"/>
</dbReference>
<dbReference type="PANTHER" id="PTHR34441">
    <property type="entry name" value="MOTILE SPERM DOMAIN-CONTAINING PROTEIN 1"/>
    <property type="match status" value="1"/>
</dbReference>
<evidence type="ECO:0000313" key="9">
    <source>
        <dbReference type="Proteomes" id="UP001607302"/>
    </source>
</evidence>
<dbReference type="PANTHER" id="PTHR34441:SF1">
    <property type="entry name" value="MOTILE SPERM DOMAIN-CONTAINING 1"/>
    <property type="match status" value="1"/>
</dbReference>
<sequence>MQSQLAATPRKLPVFVFPSSITFYLENQSTHKQVLTLYNPYDFPVKFKVLCTAPNKYKVVDPEGTIKAKCCVDIVVRHTALLISNCNVTDKFRIQMQEHPSKQATGKRDVEATLLPGTSETAGRATPDPEMFQQLPINETRQQQSYALITQNRTIDNTSLKIHKNLLQLQYDLFHGEIQDKITNMFLSSNMKNANCIIVDKAIIEIKCSLCNVNIMMNYRINYLSGGTNYVALIAGIICIAGLLLPTEGERSHTVPDYLHLSINFKLIFSFVLDVLSL</sequence>
<protein>
    <recommendedName>
        <fullName evidence="5">Motile sperm domain-containing protein 3</fullName>
    </recommendedName>
</protein>